<keyword evidence="5" id="KW-1185">Reference proteome</keyword>
<organism evidence="2 4">
    <name type="scientific">Duganella violaceipulchra</name>
    <dbReference type="NCBI Taxonomy" id="2849652"/>
    <lineage>
        <taxon>Bacteria</taxon>
        <taxon>Pseudomonadati</taxon>
        <taxon>Pseudomonadota</taxon>
        <taxon>Betaproteobacteria</taxon>
        <taxon>Burkholderiales</taxon>
        <taxon>Oxalobacteraceae</taxon>
        <taxon>Telluria group</taxon>
        <taxon>Duganella</taxon>
    </lineage>
</organism>
<evidence type="ECO:0000313" key="3">
    <source>
        <dbReference type="EMBL" id="MCP2007102.1"/>
    </source>
</evidence>
<evidence type="ECO:0000259" key="1">
    <source>
        <dbReference type="Pfam" id="PF20557"/>
    </source>
</evidence>
<dbReference type="Proteomes" id="UP001155901">
    <property type="component" value="Unassembled WGS sequence"/>
</dbReference>
<comment type="caution">
    <text evidence="2">The sequence shown here is derived from an EMBL/GenBank/DDBJ whole genome shotgun (WGS) entry which is preliminary data.</text>
</comment>
<reference evidence="2" key="1">
    <citation type="submission" date="2021-07" db="EMBL/GenBank/DDBJ databases">
        <title>Characterization of violacein-producing bacteria and related species.</title>
        <authorList>
            <person name="Wilson H.S."/>
            <person name="De Leon M.E."/>
        </authorList>
    </citation>
    <scope>NUCLEOTIDE SEQUENCE</scope>
    <source>
        <strain evidence="2">HSC-15S17</strain>
    </source>
</reference>
<accession>A0AA41HC37</accession>
<dbReference type="AlphaFoldDB" id="A0AA41HC37"/>
<evidence type="ECO:0000313" key="4">
    <source>
        <dbReference type="Proteomes" id="UP001155901"/>
    </source>
</evidence>
<reference evidence="3" key="2">
    <citation type="submission" date="2022-03" db="EMBL/GenBank/DDBJ databases">
        <title>Genome Encyclopedia of Bacteria and Archaea VI: Functional Genomics of Type Strains.</title>
        <authorList>
            <person name="Whitman W."/>
        </authorList>
    </citation>
    <scope>NUCLEOTIDE SEQUENCE</scope>
    <source>
        <strain evidence="3">HSC-15S17</strain>
    </source>
</reference>
<dbReference type="Pfam" id="PF20557">
    <property type="entry name" value="DnaT_2"/>
    <property type="match status" value="1"/>
</dbReference>
<evidence type="ECO:0000313" key="2">
    <source>
        <dbReference type="EMBL" id="MBV6321904.1"/>
    </source>
</evidence>
<name>A0AA41HC37_9BURK</name>
<evidence type="ECO:0000313" key="5">
    <source>
        <dbReference type="Proteomes" id="UP001162889"/>
    </source>
</evidence>
<dbReference type="EMBL" id="JAHTGR010000006">
    <property type="protein sequence ID" value="MBV6321904.1"/>
    <property type="molecule type" value="Genomic_DNA"/>
</dbReference>
<feature type="domain" description="Putative DnaT-like" evidence="1">
    <location>
        <begin position="1"/>
        <end position="173"/>
    </location>
</feature>
<sequence>MALNVETGAGLANAESYISVADATTYHANLGNSAWAALASDTVREQLLRQATEYMVGQYRDNWKGQRTSATQALDWPRYNVQLPDVGIGRYPAYVQPNVVPVEVANACAVLALQAISGPLAPNLERTIKQDTVGPLTTIYADGAPERPRYTAVDNMLKVYLAGSGTSGRLVRG</sequence>
<dbReference type="InterPro" id="IPR046787">
    <property type="entry name" value="DnaT_2"/>
</dbReference>
<proteinExistence type="predicted"/>
<dbReference type="EMBL" id="JALJZU010000001">
    <property type="protein sequence ID" value="MCP2007102.1"/>
    <property type="molecule type" value="Genomic_DNA"/>
</dbReference>
<protein>
    <recommendedName>
        <fullName evidence="1">Putative DnaT-like domain-containing protein</fullName>
    </recommendedName>
</protein>
<gene>
    <name evidence="2" type="ORF">KVP70_13220</name>
    <name evidence="3" type="ORF">L1274_000790</name>
</gene>
<dbReference type="RefSeq" id="WP_217942693.1">
    <property type="nucleotide sequence ID" value="NZ_JAHTGR010000006.1"/>
</dbReference>
<dbReference type="Proteomes" id="UP001162889">
    <property type="component" value="Unassembled WGS sequence"/>
</dbReference>